<dbReference type="EMBL" id="CBTJ020000111">
    <property type="protein sequence ID" value="CDI04490.1"/>
    <property type="molecule type" value="Genomic_DNA"/>
</dbReference>
<dbReference type="GO" id="GO:0000287">
    <property type="term" value="F:magnesium ion binding"/>
    <property type="evidence" value="ECO:0007669"/>
    <property type="project" value="UniProtKB-UniRule"/>
</dbReference>
<organism evidence="7 8">
    <name type="scientific">Candidatus Competibacter denitrificans Run_A_D11</name>
    <dbReference type="NCBI Taxonomy" id="1400863"/>
    <lineage>
        <taxon>Bacteria</taxon>
        <taxon>Pseudomonadati</taxon>
        <taxon>Pseudomonadota</taxon>
        <taxon>Gammaproteobacteria</taxon>
        <taxon>Candidatus Competibacteraceae</taxon>
        <taxon>Candidatus Competibacter</taxon>
    </lineage>
</organism>
<comment type="function">
    <text evidence="5">Toxic component of a toxin-antitoxin (TA) system. An RNase.</text>
</comment>
<dbReference type="EC" id="3.1.-.-" evidence="5"/>
<accession>W6MCZ7</accession>
<dbReference type="InterPro" id="IPR022907">
    <property type="entry name" value="VapC_family"/>
</dbReference>
<evidence type="ECO:0000313" key="7">
    <source>
        <dbReference type="EMBL" id="CDI04490.1"/>
    </source>
</evidence>
<evidence type="ECO:0000313" key="8">
    <source>
        <dbReference type="Proteomes" id="UP000035760"/>
    </source>
</evidence>
<dbReference type="Pfam" id="PF01850">
    <property type="entry name" value="PIN"/>
    <property type="match status" value="1"/>
</dbReference>
<dbReference type="STRING" id="1400863.BN873_980091"/>
<dbReference type="GO" id="GO:0004540">
    <property type="term" value="F:RNA nuclease activity"/>
    <property type="evidence" value="ECO:0007669"/>
    <property type="project" value="InterPro"/>
</dbReference>
<reference evidence="7" key="2">
    <citation type="submission" date="2014-03" db="EMBL/GenBank/DDBJ databases">
        <title>Candidatus Competibacter-lineage genomes retrieved from metagenomes reveal functional metabolic diversity.</title>
        <authorList>
            <person name="McIlroy S.J."/>
            <person name="Albertsen M."/>
            <person name="Andresen E.K."/>
            <person name="Saunders A.M."/>
            <person name="Kristiansen R."/>
            <person name="Stokholm-Bjerregaard M."/>
            <person name="Nielsen K.L."/>
            <person name="Nielsen P.H."/>
        </authorList>
    </citation>
    <scope>NUCLEOTIDE SEQUENCE</scope>
    <source>
        <strain evidence="7">Run_A_D11</strain>
    </source>
</reference>
<dbReference type="GO" id="GO:0016787">
    <property type="term" value="F:hydrolase activity"/>
    <property type="evidence" value="ECO:0007669"/>
    <property type="project" value="UniProtKB-KW"/>
</dbReference>
<evidence type="ECO:0000256" key="1">
    <source>
        <dbReference type="ARBA" id="ARBA00022649"/>
    </source>
</evidence>
<comment type="similarity">
    <text evidence="5">Belongs to the PINc/VapC protein family.</text>
</comment>
<feature type="binding site" evidence="5">
    <location>
        <position position="96"/>
    </location>
    <ligand>
        <name>Mg(2+)</name>
        <dbReference type="ChEBI" id="CHEBI:18420"/>
    </ligand>
</feature>
<keyword evidence="4 5" id="KW-0378">Hydrolase</keyword>
<feature type="domain" description="PIN" evidence="6">
    <location>
        <begin position="2"/>
        <end position="119"/>
    </location>
</feature>
<dbReference type="SUPFAM" id="SSF88723">
    <property type="entry name" value="PIN domain-like"/>
    <property type="match status" value="1"/>
</dbReference>
<dbReference type="InterPro" id="IPR002716">
    <property type="entry name" value="PIN_dom"/>
</dbReference>
<keyword evidence="5" id="KW-0800">Toxin</keyword>
<evidence type="ECO:0000256" key="3">
    <source>
        <dbReference type="ARBA" id="ARBA00022723"/>
    </source>
</evidence>
<keyword evidence="2 5" id="KW-0540">Nuclease</keyword>
<comment type="cofactor">
    <cofactor evidence="5">
        <name>Mg(2+)</name>
        <dbReference type="ChEBI" id="CHEBI:18420"/>
    </cofactor>
</comment>
<evidence type="ECO:0000256" key="2">
    <source>
        <dbReference type="ARBA" id="ARBA00022722"/>
    </source>
</evidence>
<reference evidence="7" key="1">
    <citation type="submission" date="2013-07" db="EMBL/GenBank/DDBJ databases">
        <authorList>
            <person name="McIlroy S."/>
        </authorList>
    </citation>
    <scope>NUCLEOTIDE SEQUENCE [LARGE SCALE GENOMIC DNA]</scope>
    <source>
        <strain evidence="7">Run_A_D11</strain>
    </source>
</reference>
<comment type="caution">
    <text evidence="7">The sequence shown here is derived from an EMBL/GenBank/DDBJ whole genome shotgun (WGS) entry which is preliminary data.</text>
</comment>
<name>W6MCZ7_9GAMM</name>
<proteinExistence type="inferred from homology"/>
<dbReference type="Proteomes" id="UP000035760">
    <property type="component" value="Unassembled WGS sequence"/>
</dbReference>
<gene>
    <name evidence="5" type="primary">vapC</name>
    <name evidence="7" type="ORF">BN873_980091</name>
</gene>
<dbReference type="InterPro" id="IPR029060">
    <property type="entry name" value="PIN-like_dom_sf"/>
</dbReference>
<evidence type="ECO:0000256" key="5">
    <source>
        <dbReference type="HAMAP-Rule" id="MF_00265"/>
    </source>
</evidence>
<sequence length="142" mass="15741">MILVDTGPLVALFDPRDGDHDRCVKRLAVIEEPLCTTIPVLTEAFHLLNPGSIGSQRLMDFIAAGGLGVRDLDSAGLQRAFTLMVRYADHPMDLADASLVVLAETLKLRKVFTLDRNDFTTYRIQHGHRQVMFDLITPNPVG</sequence>
<evidence type="ECO:0000259" key="6">
    <source>
        <dbReference type="Pfam" id="PF01850"/>
    </source>
</evidence>
<keyword evidence="3 5" id="KW-0479">Metal-binding</keyword>
<dbReference type="HAMAP" id="MF_00265">
    <property type="entry name" value="VapC_Nob1"/>
    <property type="match status" value="1"/>
</dbReference>
<dbReference type="OrthoDB" id="196926at2"/>
<evidence type="ECO:0000256" key="4">
    <source>
        <dbReference type="ARBA" id="ARBA00022801"/>
    </source>
</evidence>
<keyword evidence="5" id="KW-0460">Magnesium</keyword>
<dbReference type="Gene3D" id="3.40.50.1010">
    <property type="entry name" value="5'-nuclease"/>
    <property type="match status" value="1"/>
</dbReference>
<dbReference type="RefSeq" id="WP_048676721.1">
    <property type="nucleotide sequence ID" value="NZ_CBTJ020000111.1"/>
</dbReference>
<keyword evidence="1 5" id="KW-1277">Toxin-antitoxin system</keyword>
<protein>
    <recommendedName>
        <fullName evidence="5">Ribonuclease VapC</fullName>
        <shortName evidence="5">RNase VapC</shortName>
        <ecNumber evidence="5">3.1.-.-</ecNumber>
    </recommendedName>
    <alternativeName>
        <fullName evidence="5">Toxin VapC</fullName>
    </alternativeName>
</protein>
<dbReference type="GO" id="GO:0090729">
    <property type="term" value="F:toxin activity"/>
    <property type="evidence" value="ECO:0007669"/>
    <property type="project" value="UniProtKB-KW"/>
</dbReference>
<feature type="binding site" evidence="5">
    <location>
        <position position="5"/>
    </location>
    <ligand>
        <name>Mg(2+)</name>
        <dbReference type="ChEBI" id="CHEBI:18420"/>
    </ligand>
</feature>
<keyword evidence="8" id="KW-1185">Reference proteome</keyword>
<dbReference type="AlphaFoldDB" id="W6MCZ7"/>